<reference evidence="4" key="1">
    <citation type="journal article" date="2022" name="Int. J. Mol. Sci.">
        <title>Draft Genome of Tanacetum Coccineum: Genomic Comparison of Closely Related Tanacetum-Family Plants.</title>
        <authorList>
            <person name="Yamashiro T."/>
            <person name="Shiraishi A."/>
            <person name="Nakayama K."/>
            <person name="Satake H."/>
        </authorList>
    </citation>
    <scope>NUCLEOTIDE SEQUENCE</scope>
</reference>
<proteinExistence type="predicted"/>
<sequence>MHEKTTSPRSCLRWQPTGRILKTVCLRWVPTGKTFASSTTKVESEPPNGSNADIPNQCESEQALNVSAGTLLSTAVQASVFMEMMSDHNSSDLAPQRQEMSVENVSSGLVPQGLKASDYDNSDPVPPRQNVVPTAEKTDSSQQGLEFLFSPLLEEYYNPTHGLAEENNNDQAPNASFHQDDFFNPFCTRVQEIGESSVQEIGESSSRNIDNTDAHSFQPQSHDYRWTKDHPLEQVRGNPTMPVQTRKQLATDPEMCMFALTVSIVEPKNIKEAMADSAWIEAMQEELHQFDRLKVWELVDKPFGKMIIKLKWLWKNKKDEDQTVIRNKARLVAKGYAQEEGIDFEESFAAQVDFAWGKAVSGFFVAHASTKSFPIYQSNGRDEKAFLNGLQIHQSPKGIFINQAKYALEILKKHNMDNCHSIGTPLATKPKLDVDLSGEPVDQTYLDVKETKLHAMSLAEADHKVVRLGINPMIQPEPEDLPKDNPKLEIAVLREMNDDLEYVNSLEKELDELESEKADFSNIYDLLLEECVSKDVTCSYLHSMSDLNAYTELQCLYLHKVKECECLAQKLSKQTESVNNEMKNNPVCKENASNVFRKEREQYHEIQDLKAQMQDKNMVINELKKLILLPHASRNTNPHVSKSTGVNHYTSVSRPQLKCYQVKDKVVPNNSQVKFNHKEVEEHHRISSISRKTKSVTACNDSSKSRTLNVNAICAECGKCVFNNNHDACVSRYMNDVNARTKKPKVVPISASKPKRKENKSLATPYKKTVASDTTIQKSKSYYKELYECWKHEKCRSLLKLASFLRQKASDYDNSDPVPPRQMLLLTCREDRLLTTRVRISLQSLLEEYYNLTQQKLVSVVQEIGESCSRDIDITKMHSFHPQVMIIEGPERSSFRNKVHGKSQHIASSTRTTFAISLNDELHQSRQTKRLGTSRQTMWQDDFKDKVVYGRKTKRMKDHTVIGKQKLDL</sequence>
<reference evidence="4" key="2">
    <citation type="submission" date="2022-01" db="EMBL/GenBank/DDBJ databases">
        <authorList>
            <person name="Yamashiro T."/>
            <person name="Shiraishi A."/>
            <person name="Satake H."/>
            <person name="Nakayama K."/>
        </authorList>
    </citation>
    <scope>NUCLEOTIDE SEQUENCE</scope>
</reference>
<accession>A0ABQ4WUD6</accession>
<feature type="coiled-coil region" evidence="1">
    <location>
        <begin position="496"/>
        <end position="530"/>
    </location>
</feature>
<feature type="coiled-coil region" evidence="1">
    <location>
        <begin position="561"/>
        <end position="626"/>
    </location>
</feature>
<gene>
    <name evidence="4" type="ORF">Tco_0629628</name>
</gene>
<evidence type="ECO:0000313" key="5">
    <source>
        <dbReference type="Proteomes" id="UP001151760"/>
    </source>
</evidence>
<evidence type="ECO:0000256" key="2">
    <source>
        <dbReference type="SAM" id="MobiDB-lite"/>
    </source>
</evidence>
<dbReference type="EMBL" id="BQNB010008924">
    <property type="protein sequence ID" value="GJS56266.1"/>
    <property type="molecule type" value="Genomic_DNA"/>
</dbReference>
<evidence type="ECO:0000256" key="1">
    <source>
        <dbReference type="SAM" id="Coils"/>
    </source>
</evidence>
<dbReference type="Proteomes" id="UP001151760">
    <property type="component" value="Unassembled WGS sequence"/>
</dbReference>
<feature type="domain" description="Reverse transcriptase Ty1/copia-type" evidence="3">
    <location>
        <begin position="294"/>
        <end position="353"/>
    </location>
</feature>
<evidence type="ECO:0000259" key="3">
    <source>
        <dbReference type="Pfam" id="PF07727"/>
    </source>
</evidence>
<dbReference type="Pfam" id="PF07727">
    <property type="entry name" value="RVT_2"/>
    <property type="match status" value="1"/>
</dbReference>
<organism evidence="4 5">
    <name type="scientific">Tanacetum coccineum</name>
    <dbReference type="NCBI Taxonomy" id="301880"/>
    <lineage>
        <taxon>Eukaryota</taxon>
        <taxon>Viridiplantae</taxon>
        <taxon>Streptophyta</taxon>
        <taxon>Embryophyta</taxon>
        <taxon>Tracheophyta</taxon>
        <taxon>Spermatophyta</taxon>
        <taxon>Magnoliopsida</taxon>
        <taxon>eudicotyledons</taxon>
        <taxon>Gunneridae</taxon>
        <taxon>Pentapetalae</taxon>
        <taxon>asterids</taxon>
        <taxon>campanulids</taxon>
        <taxon>Asterales</taxon>
        <taxon>Asteraceae</taxon>
        <taxon>Asteroideae</taxon>
        <taxon>Anthemideae</taxon>
        <taxon>Anthemidinae</taxon>
        <taxon>Tanacetum</taxon>
    </lineage>
</organism>
<dbReference type="InterPro" id="IPR013103">
    <property type="entry name" value="RVT_2"/>
</dbReference>
<name>A0ABQ4WUD6_9ASTR</name>
<comment type="caution">
    <text evidence="4">The sequence shown here is derived from an EMBL/GenBank/DDBJ whole genome shotgun (WGS) entry which is preliminary data.</text>
</comment>
<feature type="region of interest" description="Disordered" evidence="2">
    <location>
        <begin position="111"/>
        <end position="142"/>
    </location>
</feature>
<keyword evidence="5" id="KW-1185">Reference proteome</keyword>
<keyword evidence="1" id="KW-0175">Coiled coil</keyword>
<evidence type="ECO:0000313" key="4">
    <source>
        <dbReference type="EMBL" id="GJS56266.1"/>
    </source>
</evidence>
<protein>
    <submittedName>
        <fullName evidence="4">Retrovirus-related pol polyprotein from transposon TNT 1-94</fullName>
    </submittedName>
</protein>